<reference evidence="2 3" key="1">
    <citation type="submission" date="2018-05" db="EMBL/GenBank/DDBJ databases">
        <title>Genomic Encyclopedia of Type Strains, Phase IV (KMG-IV): sequencing the most valuable type-strain genomes for metagenomic binning, comparative biology and taxonomic classification.</title>
        <authorList>
            <person name="Goeker M."/>
        </authorList>
    </citation>
    <scope>NUCLEOTIDE SEQUENCE [LARGE SCALE GENOMIC DNA]</scope>
    <source>
        <strain evidence="2 3">DSM 100333</strain>
    </source>
</reference>
<dbReference type="InterPro" id="IPR036206">
    <property type="entry name" value="ThiamineP_synth_sf"/>
</dbReference>
<feature type="domain" description="Thiamine phosphate synthase/TenI" evidence="1">
    <location>
        <begin position="4"/>
        <end position="118"/>
    </location>
</feature>
<dbReference type="InterPro" id="IPR022998">
    <property type="entry name" value="ThiamineP_synth_TenI"/>
</dbReference>
<dbReference type="InterPro" id="IPR013785">
    <property type="entry name" value="Aldolase_TIM"/>
</dbReference>
<dbReference type="GO" id="GO:0009228">
    <property type="term" value="P:thiamine biosynthetic process"/>
    <property type="evidence" value="ECO:0007669"/>
    <property type="project" value="UniProtKB-KW"/>
</dbReference>
<gene>
    <name evidence="2" type="ORF">C7379_12445</name>
</gene>
<evidence type="ECO:0000313" key="2">
    <source>
        <dbReference type="EMBL" id="PVX48798.1"/>
    </source>
</evidence>
<dbReference type="CDD" id="cd00564">
    <property type="entry name" value="TMP_TenI"/>
    <property type="match status" value="1"/>
</dbReference>
<protein>
    <submittedName>
        <fullName evidence="2">Thiamine monophosphate synthase/TENI</fullName>
    </submittedName>
</protein>
<dbReference type="SUPFAM" id="SSF51391">
    <property type="entry name" value="Thiamin phosphate synthase"/>
    <property type="match status" value="1"/>
</dbReference>
<evidence type="ECO:0000259" key="1">
    <source>
        <dbReference type="Pfam" id="PF02581"/>
    </source>
</evidence>
<proteinExistence type="predicted"/>
<dbReference type="Gene3D" id="3.20.20.70">
    <property type="entry name" value="Aldolase class I"/>
    <property type="match status" value="1"/>
</dbReference>
<organism evidence="2 3">
    <name type="scientific">Hallella colorans</name>
    <dbReference type="NCBI Taxonomy" id="1703337"/>
    <lineage>
        <taxon>Bacteria</taxon>
        <taxon>Pseudomonadati</taxon>
        <taxon>Bacteroidota</taxon>
        <taxon>Bacteroidia</taxon>
        <taxon>Bacteroidales</taxon>
        <taxon>Prevotellaceae</taxon>
        <taxon>Hallella</taxon>
    </lineage>
</organism>
<dbReference type="Proteomes" id="UP000245870">
    <property type="component" value="Unassembled WGS sequence"/>
</dbReference>
<name>A0A2U0TYZ3_9BACT</name>
<keyword evidence="3" id="KW-1185">Reference proteome</keyword>
<evidence type="ECO:0000313" key="3">
    <source>
        <dbReference type="Proteomes" id="UP000245870"/>
    </source>
</evidence>
<dbReference type="RefSeq" id="WP_165815066.1">
    <property type="nucleotide sequence ID" value="NZ_QENY01000024.1"/>
</dbReference>
<accession>A0A2U0TYZ3</accession>
<comment type="caution">
    <text evidence="2">The sequence shown here is derived from an EMBL/GenBank/DDBJ whole genome shotgun (WGS) entry which is preliminary data.</text>
</comment>
<sequence length="128" mass="14729">MQIIIVTSPDCKAGEARIIEEMLQQGVDYAHLRKPKYTAGQMRELIASISARWHDRLVLHDHFELTKEFQIGGLHLNGRHPTPCPGFKGRLSRSCHSLQEVEEHKDGMRYVFLSPIFDYCCPVKLKRA</sequence>
<dbReference type="AlphaFoldDB" id="A0A2U0TYZ3"/>
<dbReference type="EMBL" id="QENY01000024">
    <property type="protein sequence ID" value="PVX48798.1"/>
    <property type="molecule type" value="Genomic_DNA"/>
</dbReference>
<dbReference type="Pfam" id="PF02581">
    <property type="entry name" value="TMP-TENI"/>
    <property type="match status" value="1"/>
</dbReference>